<dbReference type="InterPro" id="IPR037294">
    <property type="entry name" value="ABC_BtuC-like"/>
</dbReference>
<comment type="subcellular location">
    <subcellularLocation>
        <location evidence="6">Cell membrane</location>
        <topology evidence="6">Multi-pass membrane protein</topology>
    </subcellularLocation>
    <subcellularLocation>
        <location evidence="1">Membrane</location>
        <topology evidence="1">Multi-pass membrane protein</topology>
    </subcellularLocation>
</comment>
<dbReference type="Pfam" id="PF00950">
    <property type="entry name" value="ABC-3"/>
    <property type="match status" value="1"/>
</dbReference>
<sequence>MPWLEAILVGTVCGLIGVQVVLRRQAFFTMAMTHATFPGVVIAAVTGLNLYLGGAAAGVLAALAVTALARRRGHDHSTATAVALAAGFALGVALMSAQNGFTKDLTAYLTGSILTVAPSDVWVAAGVTAAVALVLAALHKELVYTAFDRDGARAAGYRTGALDLLVLLLIEAVVATAVPAAGTILTLALVVAPAGAARLWTGRLGTMTALATAIAVGSATGGLYLSRAFDVAAGGAISLLAAACFVLSALARRNRGVT</sequence>
<protein>
    <submittedName>
        <fullName evidence="8">Metal ABC transporter permease</fullName>
    </submittedName>
</protein>
<evidence type="ECO:0000256" key="2">
    <source>
        <dbReference type="ARBA" id="ARBA00008034"/>
    </source>
</evidence>
<keyword evidence="6" id="KW-0813">Transport</keyword>
<feature type="transmembrane region" description="Helical" evidence="7">
    <location>
        <begin position="51"/>
        <end position="69"/>
    </location>
</feature>
<comment type="similarity">
    <text evidence="2 6">Belongs to the ABC-3 integral membrane protein family.</text>
</comment>
<evidence type="ECO:0000256" key="5">
    <source>
        <dbReference type="ARBA" id="ARBA00023136"/>
    </source>
</evidence>
<feature type="transmembrane region" description="Helical" evidence="7">
    <location>
        <begin position="81"/>
        <end position="101"/>
    </location>
</feature>
<dbReference type="SUPFAM" id="SSF81345">
    <property type="entry name" value="ABC transporter involved in vitamin B12 uptake, BtuC"/>
    <property type="match status" value="1"/>
</dbReference>
<proteinExistence type="inferred from homology"/>
<dbReference type="EMBL" id="BAABAT010000007">
    <property type="protein sequence ID" value="GAA4249071.1"/>
    <property type="molecule type" value="Genomic_DNA"/>
</dbReference>
<gene>
    <name evidence="8" type="ORF">GCM10022255_031530</name>
</gene>
<keyword evidence="4 7" id="KW-1133">Transmembrane helix</keyword>
<evidence type="ECO:0000313" key="8">
    <source>
        <dbReference type="EMBL" id="GAA4249071.1"/>
    </source>
</evidence>
<organism evidence="8 9">
    <name type="scientific">Dactylosporangium darangshiense</name>
    <dbReference type="NCBI Taxonomy" id="579108"/>
    <lineage>
        <taxon>Bacteria</taxon>
        <taxon>Bacillati</taxon>
        <taxon>Actinomycetota</taxon>
        <taxon>Actinomycetes</taxon>
        <taxon>Micromonosporales</taxon>
        <taxon>Micromonosporaceae</taxon>
        <taxon>Dactylosporangium</taxon>
    </lineage>
</organism>
<evidence type="ECO:0000256" key="1">
    <source>
        <dbReference type="ARBA" id="ARBA00004141"/>
    </source>
</evidence>
<feature type="transmembrane region" description="Helical" evidence="7">
    <location>
        <begin position="231"/>
        <end position="251"/>
    </location>
</feature>
<evidence type="ECO:0000256" key="7">
    <source>
        <dbReference type="SAM" id="Phobius"/>
    </source>
</evidence>
<evidence type="ECO:0000256" key="3">
    <source>
        <dbReference type="ARBA" id="ARBA00022692"/>
    </source>
</evidence>
<feature type="transmembrane region" description="Helical" evidence="7">
    <location>
        <begin position="121"/>
        <end position="139"/>
    </location>
</feature>
<name>A0ABP8D748_9ACTN</name>
<reference evidence="9" key="1">
    <citation type="journal article" date="2019" name="Int. J. Syst. Evol. Microbiol.">
        <title>The Global Catalogue of Microorganisms (GCM) 10K type strain sequencing project: providing services to taxonomists for standard genome sequencing and annotation.</title>
        <authorList>
            <consortium name="The Broad Institute Genomics Platform"/>
            <consortium name="The Broad Institute Genome Sequencing Center for Infectious Disease"/>
            <person name="Wu L."/>
            <person name="Ma J."/>
        </authorList>
    </citation>
    <scope>NUCLEOTIDE SEQUENCE [LARGE SCALE GENOMIC DNA]</scope>
    <source>
        <strain evidence="9">JCM 17441</strain>
    </source>
</reference>
<accession>A0ABP8D748</accession>
<keyword evidence="9" id="KW-1185">Reference proteome</keyword>
<dbReference type="PANTHER" id="PTHR30477">
    <property type="entry name" value="ABC-TRANSPORTER METAL-BINDING PROTEIN"/>
    <property type="match status" value="1"/>
</dbReference>
<comment type="caution">
    <text evidence="8">The sequence shown here is derived from an EMBL/GenBank/DDBJ whole genome shotgun (WGS) entry which is preliminary data.</text>
</comment>
<feature type="transmembrane region" description="Helical" evidence="7">
    <location>
        <begin position="207"/>
        <end position="225"/>
    </location>
</feature>
<keyword evidence="3 6" id="KW-0812">Transmembrane</keyword>
<dbReference type="InterPro" id="IPR001626">
    <property type="entry name" value="ABC_TroCD"/>
</dbReference>
<dbReference type="PANTHER" id="PTHR30477:SF13">
    <property type="entry name" value="IRON TRANSPORT SYSTEM MEMBRANE PROTEIN HI_0360-RELATED"/>
    <property type="match status" value="1"/>
</dbReference>
<dbReference type="Proteomes" id="UP001500620">
    <property type="component" value="Unassembled WGS sequence"/>
</dbReference>
<evidence type="ECO:0000256" key="6">
    <source>
        <dbReference type="RuleBase" id="RU003943"/>
    </source>
</evidence>
<keyword evidence="5 7" id="KW-0472">Membrane</keyword>
<dbReference type="Gene3D" id="1.10.3470.10">
    <property type="entry name" value="ABC transporter involved in vitamin B12 uptake, BtuC"/>
    <property type="match status" value="1"/>
</dbReference>
<evidence type="ECO:0000313" key="9">
    <source>
        <dbReference type="Proteomes" id="UP001500620"/>
    </source>
</evidence>
<dbReference type="RefSeq" id="WP_345127278.1">
    <property type="nucleotide sequence ID" value="NZ_BAABAT010000007.1"/>
</dbReference>
<evidence type="ECO:0000256" key="4">
    <source>
        <dbReference type="ARBA" id="ARBA00022989"/>
    </source>
</evidence>
<feature type="transmembrane region" description="Helical" evidence="7">
    <location>
        <begin position="6"/>
        <end position="22"/>
    </location>
</feature>